<feature type="chain" id="PRO_5009304863" evidence="1">
    <location>
        <begin position="19"/>
        <end position="83"/>
    </location>
</feature>
<dbReference type="Proteomes" id="UP000095284">
    <property type="component" value="Unplaced"/>
</dbReference>
<feature type="signal peptide" evidence="1">
    <location>
        <begin position="1"/>
        <end position="18"/>
    </location>
</feature>
<dbReference type="WBParaSite" id="BXY_0432400.1">
    <property type="protein sequence ID" value="BXY_0432400.1"/>
    <property type="gene ID" value="BXY_0432400"/>
</dbReference>
<name>A0A1I7RUB5_BURXY</name>
<evidence type="ECO:0000313" key="2">
    <source>
        <dbReference type="Proteomes" id="UP000095284"/>
    </source>
</evidence>
<organism evidence="2 3">
    <name type="scientific">Bursaphelenchus xylophilus</name>
    <name type="common">Pinewood nematode worm</name>
    <name type="synonym">Aphelenchoides xylophilus</name>
    <dbReference type="NCBI Taxonomy" id="6326"/>
    <lineage>
        <taxon>Eukaryota</taxon>
        <taxon>Metazoa</taxon>
        <taxon>Ecdysozoa</taxon>
        <taxon>Nematoda</taxon>
        <taxon>Chromadorea</taxon>
        <taxon>Rhabditida</taxon>
        <taxon>Tylenchina</taxon>
        <taxon>Tylenchomorpha</taxon>
        <taxon>Aphelenchoidea</taxon>
        <taxon>Aphelenchoididae</taxon>
        <taxon>Bursaphelenchus</taxon>
    </lineage>
</organism>
<dbReference type="AlphaFoldDB" id="A0A1I7RUB5"/>
<protein>
    <submittedName>
        <fullName evidence="3">Secreted protein</fullName>
    </submittedName>
</protein>
<proteinExistence type="predicted"/>
<evidence type="ECO:0000256" key="1">
    <source>
        <dbReference type="SAM" id="SignalP"/>
    </source>
</evidence>
<evidence type="ECO:0000313" key="3">
    <source>
        <dbReference type="WBParaSite" id="BXY_0432400.1"/>
    </source>
</evidence>
<keyword evidence="1" id="KW-0732">Signal</keyword>
<sequence>MNVITVLIFLIVVTTCRATQCVAPDEHETSVGKLSHPLNLGSYAEGVVKRAKRWFWSKNKSKRGKKPTKMGGFFDHKEHCKII</sequence>
<reference evidence="3" key="1">
    <citation type="submission" date="2016-11" db="UniProtKB">
        <authorList>
            <consortium name="WormBaseParasite"/>
        </authorList>
    </citation>
    <scope>IDENTIFICATION</scope>
</reference>
<accession>A0A1I7RUB5</accession>